<dbReference type="OrthoDB" id="2219495at2759"/>
<dbReference type="InterPro" id="IPR036188">
    <property type="entry name" value="FAD/NAD-bd_sf"/>
</dbReference>
<evidence type="ECO:0000313" key="8">
    <source>
        <dbReference type="Proteomes" id="UP000002669"/>
    </source>
</evidence>
<dbReference type="PANTHER" id="PTHR10961:SF37">
    <property type="entry name" value="FAD DEPENDENT OXIDOREDUCTASE DOMAIN-CONTAINING PROTEIN"/>
    <property type="match status" value="1"/>
</dbReference>
<organism evidence="8">
    <name type="scientific">Arthroderma gypseum (strain ATCC MYA-4604 / CBS 118893)</name>
    <name type="common">Microsporum gypseum</name>
    <dbReference type="NCBI Taxonomy" id="535722"/>
    <lineage>
        <taxon>Eukaryota</taxon>
        <taxon>Fungi</taxon>
        <taxon>Dikarya</taxon>
        <taxon>Ascomycota</taxon>
        <taxon>Pezizomycotina</taxon>
        <taxon>Eurotiomycetes</taxon>
        <taxon>Eurotiomycetidae</taxon>
        <taxon>Onygenales</taxon>
        <taxon>Arthrodermataceae</taxon>
        <taxon>Nannizzia</taxon>
    </lineage>
</organism>
<evidence type="ECO:0000256" key="5">
    <source>
        <dbReference type="ARBA" id="ARBA00023002"/>
    </source>
</evidence>
<gene>
    <name evidence="7" type="ORF">MGYG_08462</name>
</gene>
<dbReference type="GeneID" id="10024788"/>
<dbReference type="InterPro" id="IPR045170">
    <property type="entry name" value="MTOX"/>
</dbReference>
<dbReference type="eggNOG" id="KOG2820">
    <property type="taxonomic scope" value="Eukaryota"/>
</dbReference>
<dbReference type="Gene3D" id="3.30.9.10">
    <property type="entry name" value="D-Amino Acid Oxidase, subunit A, domain 2"/>
    <property type="match status" value="1"/>
</dbReference>
<dbReference type="EMBL" id="DS989830">
    <property type="protein sequence ID" value="EFR05450.1"/>
    <property type="molecule type" value="Genomic_DNA"/>
</dbReference>
<comment type="similarity">
    <text evidence="2">Belongs to the MSOX/MTOX family.</text>
</comment>
<evidence type="ECO:0000256" key="2">
    <source>
        <dbReference type="ARBA" id="ARBA00010989"/>
    </source>
</evidence>
<dbReference type="InterPro" id="IPR006076">
    <property type="entry name" value="FAD-dep_OxRdtase"/>
</dbReference>
<evidence type="ECO:0000259" key="6">
    <source>
        <dbReference type="Pfam" id="PF01266"/>
    </source>
</evidence>
<protein>
    <submittedName>
        <fullName evidence="7">Sarcosine oxidase</fullName>
    </submittedName>
</protein>
<name>E4V5S5_ARTGP</name>
<evidence type="ECO:0000256" key="3">
    <source>
        <dbReference type="ARBA" id="ARBA00022630"/>
    </source>
</evidence>
<dbReference type="GO" id="GO:0008115">
    <property type="term" value="F:sarcosine oxidase activity"/>
    <property type="evidence" value="ECO:0007669"/>
    <property type="project" value="TreeGrafter"/>
</dbReference>
<accession>E4V5S5</accession>
<dbReference type="InParanoid" id="E4V5S5"/>
<keyword evidence="4" id="KW-0274">FAD</keyword>
<dbReference type="GO" id="GO:0050660">
    <property type="term" value="F:flavin adenine dinucleotide binding"/>
    <property type="evidence" value="ECO:0007669"/>
    <property type="project" value="InterPro"/>
</dbReference>
<dbReference type="STRING" id="535722.E4V5S5"/>
<reference evidence="8" key="1">
    <citation type="journal article" date="2012" name="MBio">
        <title>Comparative genome analysis of Trichophyton rubrum and related dermatophytes reveals candidate genes involved in infection.</title>
        <authorList>
            <person name="Martinez D.A."/>
            <person name="Oliver B.G."/>
            <person name="Graeser Y."/>
            <person name="Goldberg J.M."/>
            <person name="Li W."/>
            <person name="Martinez-Rossi N.M."/>
            <person name="Monod M."/>
            <person name="Shelest E."/>
            <person name="Barton R.C."/>
            <person name="Birch E."/>
            <person name="Brakhage A.A."/>
            <person name="Chen Z."/>
            <person name="Gurr S.J."/>
            <person name="Heiman D."/>
            <person name="Heitman J."/>
            <person name="Kosti I."/>
            <person name="Rossi A."/>
            <person name="Saif S."/>
            <person name="Samalova M."/>
            <person name="Saunders C.W."/>
            <person name="Shea T."/>
            <person name="Summerbell R.C."/>
            <person name="Xu J."/>
            <person name="Young S."/>
            <person name="Zeng Q."/>
            <person name="Birren B.W."/>
            <person name="Cuomo C.A."/>
            <person name="White T.C."/>
        </authorList>
    </citation>
    <scope>NUCLEOTIDE SEQUENCE [LARGE SCALE GENOMIC DNA]</scope>
    <source>
        <strain evidence="8">ATCC MYA-4604 / CBS 118893</strain>
    </source>
</reference>
<dbReference type="HOGENOM" id="CLU_007884_0_2_1"/>
<evidence type="ECO:0000256" key="4">
    <source>
        <dbReference type="ARBA" id="ARBA00022827"/>
    </source>
</evidence>
<evidence type="ECO:0000313" key="7">
    <source>
        <dbReference type="EMBL" id="EFR05450.1"/>
    </source>
</evidence>
<keyword evidence="3" id="KW-0285">Flavoprotein</keyword>
<evidence type="ECO:0000256" key="1">
    <source>
        <dbReference type="ARBA" id="ARBA00001974"/>
    </source>
</evidence>
<dbReference type="SUPFAM" id="SSF51905">
    <property type="entry name" value="FAD/NAD(P)-binding domain"/>
    <property type="match status" value="1"/>
</dbReference>
<dbReference type="RefSeq" id="XP_003169557.1">
    <property type="nucleotide sequence ID" value="XM_003169509.1"/>
</dbReference>
<dbReference type="AlphaFoldDB" id="E4V5S5"/>
<dbReference type="Proteomes" id="UP000002669">
    <property type="component" value="Unassembled WGS sequence"/>
</dbReference>
<dbReference type="GO" id="GO:0051698">
    <property type="term" value="F:saccharopine oxidase activity"/>
    <property type="evidence" value="ECO:0007669"/>
    <property type="project" value="TreeGrafter"/>
</dbReference>
<proteinExistence type="inferred from homology"/>
<dbReference type="Gene3D" id="3.50.50.60">
    <property type="entry name" value="FAD/NAD(P)-binding domain"/>
    <property type="match status" value="1"/>
</dbReference>
<dbReference type="PANTHER" id="PTHR10961">
    <property type="entry name" value="PEROXISOMAL SARCOSINE OXIDASE"/>
    <property type="match status" value="1"/>
</dbReference>
<dbReference type="OMA" id="QDFIICA"/>
<keyword evidence="8" id="KW-1185">Reference proteome</keyword>
<comment type="cofactor">
    <cofactor evidence="1">
        <name>FAD</name>
        <dbReference type="ChEBI" id="CHEBI:57692"/>
    </cofactor>
</comment>
<keyword evidence="5" id="KW-0560">Oxidoreductase</keyword>
<sequence length="445" mass="48402">MGSEPVQPPTLPAATGNSGSQSYLIIGAGCFGASTALHLARSDPSLASKITLVDRTPFPCSSAAAHDLNKIIRAEYTDPFYMRLAIEAMELWKSDPIFSPYFHQVGLLLPTKLEQANKIVENYTSIASQPAPIELIEPDAAKDRFGGIFRDACLDNVETCLFSPEAGWGDAESALRNVIKSAVSLGVKYAPLEVDKLLFNETGHCLGARTVTGIDLHARHVILCTGANTAQLLANSDPDKPALHVGDRMVAAAAIMGAYRVPTEQMRKFDFAPIVVNPVGTTPGESIPPGSAGLLKCTHELSFTNMVHHDNLHRRISTPPDGPASSTWTPHVPSQLKNEVKNVKDMLYGEHVGSLVPEFYRMCWDAVTPNQDFIICAHPHSRNLYIASGGSFHAWKFMTNIGGYVEKMIRGKLEPDMAKRWAWDRANDGGACAIYLPSRDLQGIL</sequence>
<dbReference type="Pfam" id="PF01266">
    <property type="entry name" value="DAO"/>
    <property type="match status" value="1"/>
</dbReference>
<dbReference type="VEuPathDB" id="FungiDB:MGYG_08462"/>
<feature type="domain" description="FAD dependent oxidoreductase" evidence="6">
    <location>
        <begin position="23"/>
        <end position="405"/>
    </location>
</feature>